<accession>A0ABR3S903</accession>
<protein>
    <recommendedName>
        <fullName evidence="4">Apple domain-containing protein</fullName>
    </recommendedName>
</protein>
<evidence type="ECO:0000256" key="1">
    <source>
        <dbReference type="SAM" id="SignalP"/>
    </source>
</evidence>
<feature type="chain" id="PRO_5046342625" description="Apple domain-containing protein" evidence="1">
    <location>
        <begin position="19"/>
        <end position="376"/>
    </location>
</feature>
<feature type="signal peptide" evidence="1">
    <location>
        <begin position="1"/>
        <end position="18"/>
    </location>
</feature>
<gene>
    <name evidence="2" type="ORF">SLS60_001342</name>
</gene>
<dbReference type="EMBL" id="JAKJXO020000001">
    <property type="protein sequence ID" value="KAL1613110.1"/>
    <property type="molecule type" value="Genomic_DNA"/>
</dbReference>
<proteinExistence type="predicted"/>
<evidence type="ECO:0000313" key="3">
    <source>
        <dbReference type="Proteomes" id="UP001521785"/>
    </source>
</evidence>
<evidence type="ECO:0008006" key="4">
    <source>
        <dbReference type="Google" id="ProtNLM"/>
    </source>
</evidence>
<reference evidence="2 3" key="1">
    <citation type="submission" date="2024-02" db="EMBL/GenBank/DDBJ databases">
        <title>De novo assembly and annotation of 12 fungi associated with fruit tree decline syndrome in Ontario, Canada.</title>
        <authorList>
            <person name="Sulman M."/>
            <person name="Ellouze W."/>
            <person name="Ilyukhin E."/>
        </authorList>
    </citation>
    <scope>NUCLEOTIDE SEQUENCE [LARGE SCALE GENOMIC DNA]</scope>
    <source>
        <strain evidence="2 3">M42-189</strain>
    </source>
</reference>
<keyword evidence="1" id="KW-0732">Signal</keyword>
<name>A0ABR3S903_9PLEO</name>
<sequence>MHFPAFTTFALLLGSAVAQVVPADTKTSYQTKCFTKMASKSAKHVPTQRVTKVKTLPYQTITGYSHSTTTVTPLPKTITITRLSEVKTTTTQGYTTTETFTATETSTVIQTSTAIETQSTTVTSTTLYQTPTPAGFRYAADTTARPQARRWEEFNDVVKRVARKQGEAKGCKTPSYPESVTCTITKVLQPIKKKIVPGKVVTKIAIKPIQLTTTVETLTSVSTQLPATVTSTATESTTVSTTQIEQSMTIVSSTVTDTATVTSTQTGYAACATNNIIPSVNGQAIVNAYNNGGGGSTYYTTSGTSADACCEVCQQNDSAGNGCQSFVFTNGRCIILYNRAGTCNAGQEQGYWILGSGSGYTVGNGPCGYFYAQGAS</sequence>
<organism evidence="2 3">
    <name type="scientific">Paraconiothyrium brasiliense</name>
    <dbReference type="NCBI Taxonomy" id="300254"/>
    <lineage>
        <taxon>Eukaryota</taxon>
        <taxon>Fungi</taxon>
        <taxon>Dikarya</taxon>
        <taxon>Ascomycota</taxon>
        <taxon>Pezizomycotina</taxon>
        <taxon>Dothideomycetes</taxon>
        <taxon>Pleosporomycetidae</taxon>
        <taxon>Pleosporales</taxon>
        <taxon>Massarineae</taxon>
        <taxon>Didymosphaeriaceae</taxon>
        <taxon>Paraconiothyrium</taxon>
    </lineage>
</organism>
<evidence type="ECO:0000313" key="2">
    <source>
        <dbReference type="EMBL" id="KAL1613110.1"/>
    </source>
</evidence>
<dbReference type="Proteomes" id="UP001521785">
    <property type="component" value="Unassembled WGS sequence"/>
</dbReference>
<keyword evidence="3" id="KW-1185">Reference proteome</keyword>
<comment type="caution">
    <text evidence="2">The sequence shown here is derived from an EMBL/GenBank/DDBJ whole genome shotgun (WGS) entry which is preliminary data.</text>
</comment>